<evidence type="ECO:0000256" key="3">
    <source>
        <dbReference type="ARBA" id="ARBA00022525"/>
    </source>
</evidence>
<keyword evidence="7" id="KW-0732">Signal</keyword>
<dbReference type="InterPro" id="IPR036470">
    <property type="entry name" value="Elicitin_sf"/>
</dbReference>
<protein>
    <recommendedName>
        <fullName evidence="6">Elicitin</fullName>
    </recommendedName>
</protein>
<evidence type="ECO:0000256" key="1">
    <source>
        <dbReference type="ARBA" id="ARBA00004613"/>
    </source>
</evidence>
<dbReference type="EnsemblProtists" id="PYU1_T009389">
    <property type="protein sequence ID" value="PYU1_T009389"/>
    <property type="gene ID" value="PYU1_G009371"/>
</dbReference>
<dbReference type="InterPro" id="IPR002200">
    <property type="entry name" value="Elicitin"/>
</dbReference>
<evidence type="ECO:0000313" key="9">
    <source>
        <dbReference type="Proteomes" id="UP000019132"/>
    </source>
</evidence>
<reference evidence="8" key="3">
    <citation type="submission" date="2015-02" db="UniProtKB">
        <authorList>
            <consortium name="EnsemblProtists"/>
        </authorList>
    </citation>
    <scope>IDENTIFICATION</scope>
    <source>
        <strain evidence="8">DAOM BR144</strain>
    </source>
</reference>
<comment type="subcellular location">
    <subcellularLocation>
        <location evidence="1 6">Secreted</location>
    </subcellularLocation>
</comment>
<evidence type="ECO:0000313" key="8">
    <source>
        <dbReference type="EnsemblProtists" id="PYU1_T009389"/>
    </source>
</evidence>
<comment type="function">
    <text evidence="6">Induces local and distal defense responses (incompatible hypersensitive reaction) in plants from the solanaceae and cruciferae families. Elicits leaf necrosis and causes the accumulation of pathogenesis-related proteins. Might interact with the lipidic molecules of the plasma membrane.</text>
</comment>
<dbReference type="EnsemblProtists" id="PYU1_T009392">
    <property type="protein sequence ID" value="PYU1_T009392"/>
    <property type="gene ID" value="PYU1_G009374"/>
</dbReference>
<proteinExistence type="inferred from homology"/>
<name>K3WWP1_GLOUD</name>
<comment type="similarity">
    <text evidence="2 6">Belongs to the elicitin family.</text>
</comment>
<evidence type="ECO:0000256" key="2">
    <source>
        <dbReference type="ARBA" id="ARBA00009544"/>
    </source>
</evidence>
<dbReference type="PRINTS" id="PR00948">
    <property type="entry name" value="ELICITIN"/>
</dbReference>
<dbReference type="GO" id="GO:0005576">
    <property type="term" value="C:extracellular region"/>
    <property type="evidence" value="ECO:0007669"/>
    <property type="project" value="UniProtKB-SubCell"/>
</dbReference>
<evidence type="ECO:0000256" key="4">
    <source>
        <dbReference type="ARBA" id="ARBA00022978"/>
    </source>
</evidence>
<keyword evidence="3 6" id="KW-0964">Secreted</keyword>
<dbReference type="VEuPathDB" id="FungiDB:PYU1_G009374"/>
<sequence length="111" mass="11924">MKFQVALAAVALGVAAAYDEVTECPATEFLKLAPLAANPNLSVCQDASGWQMLPPVGYPTDAQRALMCVTPECFNLIDAIKALNVSDCVLVFGDVKLNVKKLIEEFEPSCF</sequence>
<dbReference type="InParanoid" id="K3WWP1"/>
<dbReference type="Pfam" id="PF00964">
    <property type="entry name" value="Elicitin"/>
    <property type="match status" value="1"/>
</dbReference>
<dbReference type="STRING" id="431595.K3WWP1"/>
<keyword evidence="4 6" id="KW-0928">Hypersensitive response elicitation</keyword>
<evidence type="ECO:0000256" key="5">
    <source>
        <dbReference type="ARBA" id="ARBA00023157"/>
    </source>
</evidence>
<feature type="chain" id="PRO_5009701769" description="Elicitin" evidence="7">
    <location>
        <begin position="18"/>
        <end position="111"/>
    </location>
</feature>
<dbReference type="AlphaFoldDB" id="K3WWP1"/>
<accession>T1NX77</accession>
<reference evidence="9" key="2">
    <citation type="submission" date="2010-04" db="EMBL/GenBank/DDBJ databases">
        <authorList>
            <person name="Buell R."/>
            <person name="Hamilton J."/>
            <person name="Hostetler J."/>
        </authorList>
    </citation>
    <scope>NUCLEOTIDE SEQUENCE [LARGE SCALE GENOMIC DNA]</scope>
    <source>
        <strain evidence="9">DAOM:BR144</strain>
    </source>
</reference>
<evidence type="ECO:0000256" key="6">
    <source>
        <dbReference type="RuleBase" id="RU368111"/>
    </source>
</evidence>
<organism evidence="8 9">
    <name type="scientific">Globisporangium ultimum (strain ATCC 200006 / CBS 805.95 / DAOM BR144)</name>
    <name type="common">Pythium ultimum</name>
    <dbReference type="NCBI Taxonomy" id="431595"/>
    <lineage>
        <taxon>Eukaryota</taxon>
        <taxon>Sar</taxon>
        <taxon>Stramenopiles</taxon>
        <taxon>Oomycota</taxon>
        <taxon>Peronosporomycetes</taxon>
        <taxon>Pythiales</taxon>
        <taxon>Pythiaceae</taxon>
        <taxon>Globisporangium</taxon>
    </lineage>
</organism>
<dbReference type="Gene3D" id="1.10.239.10">
    <property type="entry name" value="Elicitin domain"/>
    <property type="match status" value="1"/>
</dbReference>
<keyword evidence="5 6" id="KW-1015">Disulfide bond</keyword>
<feature type="signal peptide" evidence="7">
    <location>
        <begin position="1"/>
        <end position="17"/>
    </location>
</feature>
<keyword evidence="9" id="KW-1185">Reference proteome</keyword>
<dbReference type="SUPFAM" id="SSF48647">
    <property type="entry name" value="Fungal elicitin"/>
    <property type="match status" value="1"/>
</dbReference>
<dbReference type="EMBL" id="GL376622">
    <property type="status" value="NOT_ANNOTATED_CDS"/>
    <property type="molecule type" value="Genomic_DNA"/>
</dbReference>
<dbReference type="HOGENOM" id="CLU_087770_5_0_1"/>
<dbReference type="GO" id="GO:0052040">
    <property type="term" value="P:symbiont-mediated perturbation of host programmed cell death"/>
    <property type="evidence" value="ECO:0007669"/>
    <property type="project" value="UniProtKB-UniRule"/>
</dbReference>
<dbReference type="Proteomes" id="UP000019132">
    <property type="component" value="Unassembled WGS sequence"/>
</dbReference>
<reference evidence="9" key="1">
    <citation type="journal article" date="2010" name="Genome Biol.">
        <title>Genome sequence of the necrotrophic plant pathogen Pythium ultimum reveals original pathogenicity mechanisms and effector repertoire.</title>
        <authorList>
            <person name="Levesque C.A."/>
            <person name="Brouwer H."/>
            <person name="Cano L."/>
            <person name="Hamilton J.P."/>
            <person name="Holt C."/>
            <person name="Huitema E."/>
            <person name="Raffaele S."/>
            <person name="Robideau G.P."/>
            <person name="Thines M."/>
            <person name="Win J."/>
            <person name="Zerillo M.M."/>
            <person name="Beakes G.W."/>
            <person name="Boore J.L."/>
            <person name="Busam D."/>
            <person name="Dumas B."/>
            <person name="Ferriera S."/>
            <person name="Fuerstenberg S.I."/>
            <person name="Gachon C.M."/>
            <person name="Gaulin E."/>
            <person name="Govers F."/>
            <person name="Grenville-Briggs L."/>
            <person name="Horner N."/>
            <person name="Hostetler J."/>
            <person name="Jiang R.H."/>
            <person name="Johnson J."/>
            <person name="Krajaejun T."/>
            <person name="Lin H."/>
            <person name="Meijer H.J."/>
            <person name="Moore B."/>
            <person name="Morris P."/>
            <person name="Phuntmart V."/>
            <person name="Puiu D."/>
            <person name="Shetty J."/>
            <person name="Stajich J.E."/>
            <person name="Tripathy S."/>
            <person name="Wawra S."/>
            <person name="van West P."/>
            <person name="Whitty B.R."/>
            <person name="Coutinho P.M."/>
            <person name="Henrissat B."/>
            <person name="Martin F."/>
            <person name="Thomas P.D."/>
            <person name="Tyler B.M."/>
            <person name="De Vries R.P."/>
            <person name="Kamoun S."/>
            <person name="Yandell M."/>
            <person name="Tisserat N."/>
            <person name="Buell C.R."/>
        </authorList>
    </citation>
    <scope>NUCLEOTIDE SEQUENCE</scope>
    <source>
        <strain evidence="9">DAOM:BR144</strain>
    </source>
</reference>
<evidence type="ECO:0000256" key="7">
    <source>
        <dbReference type="SAM" id="SignalP"/>
    </source>
</evidence>
<dbReference type="eggNOG" id="ENOG502R0PN">
    <property type="taxonomic scope" value="Eukaryota"/>
</dbReference>
<dbReference type="VEuPathDB" id="FungiDB:PYU1_G009371"/>
<accession>K3WWP1</accession>
<dbReference type="SMART" id="SM01187">
    <property type="entry name" value="Elicitin"/>
    <property type="match status" value="1"/>
</dbReference>